<accession>X6N035</accession>
<dbReference type="Gene3D" id="1.25.10.10">
    <property type="entry name" value="Leucine-rich Repeat Variant"/>
    <property type="match status" value="2"/>
</dbReference>
<evidence type="ECO:0000313" key="2">
    <source>
        <dbReference type="EMBL" id="ETO19263.1"/>
    </source>
</evidence>
<dbReference type="InterPro" id="IPR016024">
    <property type="entry name" value="ARM-type_fold"/>
</dbReference>
<dbReference type="Pfam" id="PF25757">
    <property type="entry name" value="TPR_DNAAF5"/>
    <property type="match status" value="1"/>
</dbReference>
<dbReference type="SUPFAM" id="SSF48371">
    <property type="entry name" value="ARM repeat"/>
    <property type="match status" value="1"/>
</dbReference>
<dbReference type="AlphaFoldDB" id="X6N035"/>
<proteinExistence type="predicted"/>
<evidence type="ECO:0000313" key="3">
    <source>
        <dbReference type="Proteomes" id="UP000023152"/>
    </source>
</evidence>
<dbReference type="InterPro" id="IPR011989">
    <property type="entry name" value="ARM-like"/>
</dbReference>
<dbReference type="OrthoDB" id="414039at2759"/>
<protein>
    <recommendedName>
        <fullName evidence="1">Dynein axonemal assembly factor 5 TPR repeats domain-containing protein</fullName>
    </recommendedName>
</protein>
<organism evidence="2 3">
    <name type="scientific">Reticulomyxa filosa</name>
    <dbReference type="NCBI Taxonomy" id="46433"/>
    <lineage>
        <taxon>Eukaryota</taxon>
        <taxon>Sar</taxon>
        <taxon>Rhizaria</taxon>
        <taxon>Retaria</taxon>
        <taxon>Foraminifera</taxon>
        <taxon>Monothalamids</taxon>
        <taxon>Reticulomyxidae</taxon>
        <taxon>Reticulomyxa</taxon>
    </lineage>
</organism>
<dbReference type="EMBL" id="ASPP01013860">
    <property type="protein sequence ID" value="ETO19263.1"/>
    <property type="molecule type" value="Genomic_DNA"/>
</dbReference>
<keyword evidence="3" id="KW-1185">Reference proteome</keyword>
<dbReference type="InterPro" id="IPR057978">
    <property type="entry name" value="TPR_DAAF5"/>
</dbReference>
<name>X6N035_RETFI</name>
<comment type="caution">
    <text evidence="2">The sequence shown here is derived from an EMBL/GenBank/DDBJ whole genome shotgun (WGS) entry which is preliminary data.</text>
</comment>
<sequence>MKTLEQIIVGLGKRFEAEMTEELLQLLERTAAHINRFVREVTLQSFESICKSHSSKGLEKVGIRIAKVIRAGLSDNWSQVRYASSLAARAFFDTVVVEHHREYFPILLPPLCLNRYYTAAGVRIHVLESWKKLVFSQGLESGAGLVAEFIDDIVVYFAQQARADNHTVRQAACHCIVELATKVDHQAVSKHVTTLVEALMACFKDEAWAVRDAACIGLLLCFTFRVCQI</sequence>
<evidence type="ECO:0000259" key="1">
    <source>
        <dbReference type="Pfam" id="PF25757"/>
    </source>
</evidence>
<reference evidence="2 3" key="1">
    <citation type="journal article" date="2013" name="Curr. Biol.">
        <title>The Genome of the Foraminiferan Reticulomyxa filosa.</title>
        <authorList>
            <person name="Glockner G."/>
            <person name="Hulsmann N."/>
            <person name="Schleicher M."/>
            <person name="Noegel A.A."/>
            <person name="Eichinger L."/>
            <person name="Gallinger C."/>
            <person name="Pawlowski J."/>
            <person name="Sierra R."/>
            <person name="Euteneuer U."/>
            <person name="Pillet L."/>
            <person name="Moustafa A."/>
            <person name="Platzer M."/>
            <person name="Groth M."/>
            <person name="Szafranski K."/>
            <person name="Schliwa M."/>
        </authorList>
    </citation>
    <scope>NUCLEOTIDE SEQUENCE [LARGE SCALE GENOMIC DNA]</scope>
</reference>
<gene>
    <name evidence="2" type="ORF">RFI_17966</name>
</gene>
<dbReference type="Proteomes" id="UP000023152">
    <property type="component" value="Unassembled WGS sequence"/>
</dbReference>
<feature type="domain" description="Dynein axonemal assembly factor 5 TPR repeats" evidence="1">
    <location>
        <begin position="35"/>
        <end position="214"/>
    </location>
</feature>